<feature type="domain" description="Gfo/Idh/MocA-like oxidoreductase N-terminal" evidence="1">
    <location>
        <begin position="38"/>
        <end position="153"/>
    </location>
</feature>
<dbReference type="PANTHER" id="PTHR43377">
    <property type="entry name" value="BILIVERDIN REDUCTASE A"/>
    <property type="match status" value="1"/>
</dbReference>
<dbReference type="Proteomes" id="UP000250369">
    <property type="component" value="Unassembled WGS sequence"/>
</dbReference>
<dbReference type="SUPFAM" id="SSF55347">
    <property type="entry name" value="Glyceraldehyde-3-phosphate dehydrogenase-like, C-terminal domain"/>
    <property type="match status" value="1"/>
</dbReference>
<gene>
    <name evidence="3" type="ORF">DQG23_34485</name>
</gene>
<dbReference type="Pfam" id="PF01408">
    <property type="entry name" value="GFO_IDH_MocA"/>
    <property type="match status" value="1"/>
</dbReference>
<reference evidence="3 4" key="1">
    <citation type="journal article" date="2009" name="Int. J. Syst. Evol. Microbiol.">
        <title>Paenibacillus contaminans sp. nov., isolated from a contaminated laboratory plate.</title>
        <authorList>
            <person name="Chou J.H."/>
            <person name="Lee J.H."/>
            <person name="Lin M.C."/>
            <person name="Chang P.S."/>
            <person name="Arun A.B."/>
            <person name="Young C.C."/>
            <person name="Chen W.M."/>
        </authorList>
    </citation>
    <scope>NUCLEOTIDE SEQUENCE [LARGE SCALE GENOMIC DNA]</scope>
    <source>
        <strain evidence="3 4">CKOBP-6</strain>
    </source>
</reference>
<dbReference type="AlphaFoldDB" id="A0A329LZ34"/>
<dbReference type="InterPro" id="IPR055170">
    <property type="entry name" value="GFO_IDH_MocA-like_dom"/>
</dbReference>
<comment type="caution">
    <text evidence="3">The sequence shown here is derived from an EMBL/GenBank/DDBJ whole genome shotgun (WGS) entry which is preliminary data.</text>
</comment>
<evidence type="ECO:0000259" key="1">
    <source>
        <dbReference type="Pfam" id="PF01408"/>
    </source>
</evidence>
<dbReference type="PANTHER" id="PTHR43377:SF1">
    <property type="entry name" value="BILIVERDIN REDUCTASE A"/>
    <property type="match status" value="1"/>
</dbReference>
<dbReference type="SUPFAM" id="SSF51735">
    <property type="entry name" value="NAD(P)-binding Rossmann-fold domains"/>
    <property type="match status" value="1"/>
</dbReference>
<evidence type="ECO:0000259" key="2">
    <source>
        <dbReference type="Pfam" id="PF22725"/>
    </source>
</evidence>
<dbReference type="Gene3D" id="3.40.50.720">
    <property type="entry name" value="NAD(P)-binding Rossmann-like Domain"/>
    <property type="match status" value="1"/>
</dbReference>
<dbReference type="Gene3D" id="3.30.360.10">
    <property type="entry name" value="Dihydrodipicolinate Reductase, domain 2"/>
    <property type="match status" value="1"/>
</dbReference>
<keyword evidence="4" id="KW-1185">Reference proteome</keyword>
<proteinExistence type="predicted"/>
<dbReference type="InterPro" id="IPR000683">
    <property type="entry name" value="Gfo/Idh/MocA-like_OxRdtase_N"/>
</dbReference>
<sequence length="361" mass="40772">MRKLPSDFLKYRPFRIDYSVRVQLQPHRTREDIRVDKVRIGFIGVGGIAEYHLDSLQKVEHAVITAVYDINAERTQEMAAKYGATAYETSEKLLDSGQVDALFICSPPFARNGIEQEAAKRGIHLLSEKPVTLNLEEAKANARAIREAGIINSSGYCLRYLDNVQQAKKYLEGKEIDMVLGYRIGGMPPAAWWRKMELSGGQLVEQSTHQVDMIRYLAGEFAEVHAFHEQRQIHKEYPESTVYDVGVFSFTMQSGAAGNFSNTSLSQHFGRADVEFFGKDFYLQMDGNGTVMKIIDNEQNITIKSKMDFYLEQNRSFVEAVRTNRQDLVLCSYDEAVATLAVTLAVNESADQRKTVSVPNV</sequence>
<feature type="domain" description="GFO/IDH/MocA-like oxidoreductase" evidence="2">
    <location>
        <begin position="187"/>
        <end position="278"/>
    </location>
</feature>
<evidence type="ECO:0000313" key="4">
    <source>
        <dbReference type="Proteomes" id="UP000250369"/>
    </source>
</evidence>
<dbReference type="EMBL" id="QMFB01000032">
    <property type="protein sequence ID" value="RAV12688.1"/>
    <property type="molecule type" value="Genomic_DNA"/>
</dbReference>
<dbReference type="GO" id="GO:0000166">
    <property type="term" value="F:nucleotide binding"/>
    <property type="evidence" value="ECO:0007669"/>
    <property type="project" value="InterPro"/>
</dbReference>
<dbReference type="Pfam" id="PF22725">
    <property type="entry name" value="GFO_IDH_MocA_C3"/>
    <property type="match status" value="1"/>
</dbReference>
<evidence type="ECO:0000313" key="3">
    <source>
        <dbReference type="EMBL" id="RAV12688.1"/>
    </source>
</evidence>
<organism evidence="3 4">
    <name type="scientific">Paenibacillus contaminans</name>
    <dbReference type="NCBI Taxonomy" id="450362"/>
    <lineage>
        <taxon>Bacteria</taxon>
        <taxon>Bacillati</taxon>
        <taxon>Bacillota</taxon>
        <taxon>Bacilli</taxon>
        <taxon>Bacillales</taxon>
        <taxon>Paenibacillaceae</taxon>
        <taxon>Paenibacillus</taxon>
    </lineage>
</organism>
<protein>
    <submittedName>
        <fullName evidence="3">Gfo/Idh/MocA family oxidoreductase</fullName>
    </submittedName>
</protein>
<dbReference type="InterPro" id="IPR036291">
    <property type="entry name" value="NAD(P)-bd_dom_sf"/>
</dbReference>
<accession>A0A329LZ34</accession>
<name>A0A329LZ34_9BACL</name>
<dbReference type="InterPro" id="IPR051450">
    <property type="entry name" value="Gfo/Idh/MocA_Oxidoreductases"/>
</dbReference>